<evidence type="ECO:0000313" key="2">
    <source>
        <dbReference type="EMBL" id="PKS12437.1"/>
    </source>
</evidence>
<evidence type="ECO:0000313" key="3">
    <source>
        <dbReference type="Proteomes" id="UP000233524"/>
    </source>
</evidence>
<keyword evidence="3" id="KW-1185">Reference proteome</keyword>
<dbReference type="OrthoDB" id="2129288at2759"/>
<gene>
    <name evidence="2" type="ORF">jhhlp_000643</name>
</gene>
<dbReference type="Proteomes" id="UP000233524">
    <property type="component" value="Unassembled WGS sequence"/>
</dbReference>
<name>A0A2N3NJ15_9PEZI</name>
<dbReference type="InterPro" id="IPR028116">
    <property type="entry name" value="Cis-CaaD-like"/>
</dbReference>
<dbReference type="EMBL" id="NLAX01000003">
    <property type="protein sequence ID" value="PKS12437.1"/>
    <property type="molecule type" value="Genomic_DNA"/>
</dbReference>
<dbReference type="Pfam" id="PF14832">
    <property type="entry name" value="Tautomerase_3"/>
    <property type="match status" value="1"/>
</dbReference>
<comment type="caution">
    <text evidence="2">The sequence shown here is derived from an EMBL/GenBank/DDBJ whole genome shotgun (WGS) entry which is preliminary data.</text>
</comment>
<feature type="domain" description="Tautomerase cis-CaaD-like" evidence="1">
    <location>
        <begin position="1"/>
        <end position="140"/>
    </location>
</feature>
<evidence type="ECO:0000259" key="1">
    <source>
        <dbReference type="Pfam" id="PF14832"/>
    </source>
</evidence>
<dbReference type="InParanoid" id="A0A2N3NJ15"/>
<accession>A0A2N3NJ15</accession>
<dbReference type="AlphaFoldDB" id="A0A2N3NJ15"/>
<proteinExistence type="predicted"/>
<organism evidence="2 3">
    <name type="scientific">Lomentospora prolificans</name>
    <dbReference type="NCBI Taxonomy" id="41688"/>
    <lineage>
        <taxon>Eukaryota</taxon>
        <taxon>Fungi</taxon>
        <taxon>Dikarya</taxon>
        <taxon>Ascomycota</taxon>
        <taxon>Pezizomycotina</taxon>
        <taxon>Sordariomycetes</taxon>
        <taxon>Hypocreomycetidae</taxon>
        <taxon>Microascales</taxon>
        <taxon>Microascaceae</taxon>
        <taxon>Lomentospora</taxon>
    </lineage>
</organism>
<dbReference type="SUPFAM" id="SSF55331">
    <property type="entry name" value="Tautomerase/MIF"/>
    <property type="match status" value="1"/>
</dbReference>
<dbReference type="Gene3D" id="3.30.429.10">
    <property type="entry name" value="Macrophage Migration Inhibitory Factor"/>
    <property type="match status" value="1"/>
</dbReference>
<dbReference type="InterPro" id="IPR014347">
    <property type="entry name" value="Tautomerase/MIF_sf"/>
</dbReference>
<protein>
    <recommendedName>
        <fullName evidence="1">Tautomerase cis-CaaD-like domain-containing protein</fullName>
    </recommendedName>
</protein>
<reference evidence="2 3" key="1">
    <citation type="journal article" date="2017" name="G3 (Bethesda)">
        <title>First Draft Genome Sequence of the Pathogenic Fungus Lomentospora prolificans (Formerly Scedosporium prolificans).</title>
        <authorList>
            <person name="Luo R."/>
            <person name="Zimin A."/>
            <person name="Workman R."/>
            <person name="Fan Y."/>
            <person name="Pertea G."/>
            <person name="Grossman N."/>
            <person name="Wear M.P."/>
            <person name="Jia B."/>
            <person name="Miller H."/>
            <person name="Casadevall A."/>
            <person name="Timp W."/>
            <person name="Zhang S.X."/>
            <person name="Salzberg S.L."/>
        </authorList>
    </citation>
    <scope>NUCLEOTIDE SEQUENCE [LARGE SCALE GENOMIC DNA]</scope>
    <source>
        <strain evidence="2 3">JHH-5317</strain>
    </source>
</reference>
<dbReference type="VEuPathDB" id="FungiDB:jhhlp_000643"/>
<sequence>MPLWQVYHPEGTFATEASKQAFAQDITNIYTTKLNLPAFYVVVNFIPFLPSNMYVGGKPKADKPFIRIVIEHIAVHTNNSESAQRMMTSFIDAALKPHVYDKGYDCEYHADETPRGFWKINGLVPPPHKSDGEKIWFRENAAVPLEDGKL</sequence>